<comment type="caution">
    <text evidence="3">The sequence shown here is derived from an EMBL/GenBank/DDBJ whole genome shotgun (WGS) entry which is preliminary data.</text>
</comment>
<sequence>MCEARRGGGVSKPVETPTGPVTGFDGEATLEEVLEALRDVVDPELGVNVVDLGLVYGVNLDEGEPGAPPVATIDMTLTSAACPLTDVIEEQAHSALDGMVSDVKINWVWLPPWGPDKITDDGRDQLRMLGFNV</sequence>
<proteinExistence type="predicted"/>
<dbReference type="SUPFAM" id="SSF117916">
    <property type="entry name" value="Fe-S cluster assembly (FSCA) domain-like"/>
    <property type="match status" value="1"/>
</dbReference>
<dbReference type="Proteomes" id="UP001596496">
    <property type="component" value="Unassembled WGS sequence"/>
</dbReference>
<dbReference type="Pfam" id="PF01883">
    <property type="entry name" value="FeS_assembly_P"/>
    <property type="match status" value="1"/>
</dbReference>
<dbReference type="PANTHER" id="PTHR42831:SF1">
    <property type="entry name" value="FE-S PROTEIN MATURATION AUXILIARY FACTOR YITW"/>
    <property type="match status" value="1"/>
</dbReference>
<dbReference type="InterPro" id="IPR034904">
    <property type="entry name" value="FSCA_dom_sf"/>
</dbReference>
<name>A0ABW2PC93_9ACTN</name>
<gene>
    <name evidence="3" type="ORF">ACFQSB_25745</name>
</gene>
<evidence type="ECO:0000256" key="1">
    <source>
        <dbReference type="SAM" id="MobiDB-lite"/>
    </source>
</evidence>
<accession>A0ABW2PC93</accession>
<evidence type="ECO:0000313" key="4">
    <source>
        <dbReference type="Proteomes" id="UP001596496"/>
    </source>
</evidence>
<dbReference type="Gene3D" id="3.30.300.130">
    <property type="entry name" value="Fe-S cluster assembly (FSCA)"/>
    <property type="match status" value="1"/>
</dbReference>
<keyword evidence="4" id="KW-1185">Reference proteome</keyword>
<dbReference type="RefSeq" id="WP_380829533.1">
    <property type="nucleotide sequence ID" value="NZ_JBHTCG010000020.1"/>
</dbReference>
<evidence type="ECO:0000259" key="2">
    <source>
        <dbReference type="Pfam" id="PF01883"/>
    </source>
</evidence>
<feature type="region of interest" description="Disordered" evidence="1">
    <location>
        <begin position="1"/>
        <end position="23"/>
    </location>
</feature>
<dbReference type="PANTHER" id="PTHR42831">
    <property type="entry name" value="FE-S PROTEIN MATURATION AUXILIARY FACTOR YITW"/>
    <property type="match status" value="1"/>
</dbReference>
<dbReference type="InterPro" id="IPR002744">
    <property type="entry name" value="MIP18-like"/>
</dbReference>
<evidence type="ECO:0000313" key="3">
    <source>
        <dbReference type="EMBL" id="MFC7385635.1"/>
    </source>
</evidence>
<feature type="domain" description="MIP18 family-like" evidence="2">
    <location>
        <begin position="31"/>
        <end position="106"/>
    </location>
</feature>
<protein>
    <submittedName>
        <fullName evidence="3">Metal-sulfur cluster assembly factor</fullName>
    </submittedName>
</protein>
<organism evidence="3 4">
    <name type="scientific">Sphaerisporangium rhizosphaerae</name>
    <dbReference type="NCBI Taxonomy" id="2269375"/>
    <lineage>
        <taxon>Bacteria</taxon>
        <taxon>Bacillati</taxon>
        <taxon>Actinomycetota</taxon>
        <taxon>Actinomycetes</taxon>
        <taxon>Streptosporangiales</taxon>
        <taxon>Streptosporangiaceae</taxon>
        <taxon>Sphaerisporangium</taxon>
    </lineage>
</organism>
<dbReference type="InterPro" id="IPR052339">
    <property type="entry name" value="Fe-S_Maturation_MIP18"/>
</dbReference>
<reference evidence="4" key="1">
    <citation type="journal article" date="2019" name="Int. J. Syst. Evol. Microbiol.">
        <title>The Global Catalogue of Microorganisms (GCM) 10K type strain sequencing project: providing services to taxonomists for standard genome sequencing and annotation.</title>
        <authorList>
            <consortium name="The Broad Institute Genomics Platform"/>
            <consortium name="The Broad Institute Genome Sequencing Center for Infectious Disease"/>
            <person name="Wu L."/>
            <person name="Ma J."/>
        </authorList>
    </citation>
    <scope>NUCLEOTIDE SEQUENCE [LARGE SCALE GENOMIC DNA]</scope>
    <source>
        <strain evidence="4">CECT 7649</strain>
    </source>
</reference>
<dbReference type="EMBL" id="JBHTCG010000020">
    <property type="protein sequence ID" value="MFC7385635.1"/>
    <property type="molecule type" value="Genomic_DNA"/>
</dbReference>